<dbReference type="Gene3D" id="3.40.630.30">
    <property type="match status" value="1"/>
</dbReference>
<dbReference type="SUPFAM" id="SSF55729">
    <property type="entry name" value="Acyl-CoA N-acyltransferases (Nat)"/>
    <property type="match status" value="1"/>
</dbReference>
<dbReference type="PANTHER" id="PTHR43451">
    <property type="entry name" value="ACETYLTRANSFERASE (GNAT) FAMILY PROTEIN"/>
    <property type="match status" value="1"/>
</dbReference>
<gene>
    <name evidence="2" type="ORF">BN437_1820</name>
</gene>
<dbReference type="NCBIfam" id="NF007338">
    <property type="entry name" value="PRK09831.1"/>
    <property type="match status" value="1"/>
</dbReference>
<proteinExistence type="predicted"/>
<organism evidence="2 3">
    <name type="scientific">Erwinia amylovora NBRC 12687 = CFBP 1232</name>
    <dbReference type="NCBI Taxonomy" id="1219359"/>
    <lineage>
        <taxon>Bacteria</taxon>
        <taxon>Pseudomonadati</taxon>
        <taxon>Pseudomonadota</taxon>
        <taxon>Gammaproteobacteria</taxon>
        <taxon>Enterobacterales</taxon>
        <taxon>Erwiniaceae</taxon>
        <taxon>Erwinia</taxon>
    </lineage>
</organism>
<protein>
    <submittedName>
        <fullName evidence="2">Uncharacterized acetyltransferase yjaB</fullName>
        <ecNumber evidence="2">2.3.1.-</ecNumber>
    </submittedName>
</protein>
<sequence>MEIIIRRYQPGDLAAVIAVFQRAVRLIAARDYSQQQTDAWSQVERTDWKRRLDNGDVWVACHNNKVVGFTHLQAHGHLDLLFTDADYPRCGVATLLLNTLEQAAIAKGFSQVDTQASITARPFFAQRGYQLVKQQSVAVRGQHFINFHMRKRLGEKGA</sequence>
<dbReference type="CDD" id="cd04301">
    <property type="entry name" value="NAT_SF"/>
    <property type="match status" value="1"/>
</dbReference>
<dbReference type="InterPro" id="IPR016181">
    <property type="entry name" value="Acyl_CoA_acyltransferase"/>
</dbReference>
<accession>A0A831A1B4</accession>
<dbReference type="GeneID" id="97606027"/>
<dbReference type="EC" id="2.3.1.-" evidence="2"/>
<evidence type="ECO:0000313" key="3">
    <source>
        <dbReference type="Proteomes" id="UP000013111"/>
    </source>
</evidence>
<evidence type="ECO:0000313" key="2">
    <source>
        <dbReference type="EMBL" id="CCO93750.1"/>
    </source>
</evidence>
<dbReference type="RefSeq" id="WP_004157540.1">
    <property type="nucleotide sequence ID" value="NZ_BAYW01000009.1"/>
</dbReference>
<dbReference type="PANTHER" id="PTHR43451:SF1">
    <property type="entry name" value="ACETYLTRANSFERASE"/>
    <property type="match status" value="1"/>
</dbReference>
<dbReference type="EMBL" id="CAPB01000016">
    <property type="protein sequence ID" value="CCO93750.1"/>
    <property type="molecule type" value="Genomic_DNA"/>
</dbReference>
<reference evidence="2 3" key="2">
    <citation type="submission" date="2013-04" db="EMBL/GenBank/DDBJ databases">
        <title>Comparative genomics of 12 strains of Erwinia amylovora identifies a pan-genome with a large conserved core and provides insights into host specificity.</title>
        <authorList>
            <person name="Mann R.A."/>
            <person name="Smits T.H.M."/>
            <person name="Buehlmann A."/>
            <person name="Blom J."/>
            <person name="Goesmann A."/>
            <person name="Frey J.E."/>
            <person name="Plummer K.M."/>
            <person name="Beer S.V."/>
            <person name="Luck J."/>
            <person name="Duffy B."/>
            <person name="Rodoni B."/>
        </authorList>
    </citation>
    <scope>NUCLEOTIDE SEQUENCE [LARGE SCALE GENOMIC DNA]</scope>
    <source>
        <strain evidence="3">CFBP 1232</strain>
    </source>
</reference>
<comment type="caution">
    <text evidence="2">The sequence shown here is derived from an EMBL/GenBank/DDBJ whole genome shotgun (WGS) entry which is preliminary data.</text>
</comment>
<dbReference type="Proteomes" id="UP000013111">
    <property type="component" value="Unassembled WGS sequence"/>
</dbReference>
<reference evidence="2 3" key="1">
    <citation type="submission" date="2012-11" db="EMBL/GenBank/DDBJ databases">
        <authorList>
            <person name="Linke B."/>
        </authorList>
    </citation>
    <scope>NUCLEOTIDE SEQUENCE [LARGE SCALE GENOMIC DNA]</scope>
    <source>
        <strain evidence="3">CFBP 1232</strain>
    </source>
</reference>
<feature type="domain" description="N-acetyltransferase" evidence="1">
    <location>
        <begin position="3"/>
        <end position="154"/>
    </location>
</feature>
<dbReference type="GO" id="GO:0016747">
    <property type="term" value="F:acyltransferase activity, transferring groups other than amino-acyl groups"/>
    <property type="evidence" value="ECO:0007669"/>
    <property type="project" value="InterPro"/>
</dbReference>
<name>A0A831A1B4_ERWAM</name>
<dbReference type="PROSITE" id="PS51186">
    <property type="entry name" value="GNAT"/>
    <property type="match status" value="1"/>
</dbReference>
<keyword evidence="2" id="KW-0012">Acyltransferase</keyword>
<dbReference type="InterPro" id="IPR000182">
    <property type="entry name" value="GNAT_dom"/>
</dbReference>
<dbReference type="AlphaFoldDB" id="A0A831A1B4"/>
<dbReference type="InterPro" id="IPR052564">
    <property type="entry name" value="N-acetyltrans/Recomb-assoc"/>
</dbReference>
<keyword evidence="2" id="KW-0808">Transferase</keyword>
<evidence type="ECO:0000259" key="1">
    <source>
        <dbReference type="PROSITE" id="PS51186"/>
    </source>
</evidence>
<dbReference type="Pfam" id="PF13673">
    <property type="entry name" value="Acetyltransf_10"/>
    <property type="match status" value="1"/>
</dbReference>